<dbReference type="InterPro" id="IPR043519">
    <property type="entry name" value="NT_sf"/>
</dbReference>
<keyword evidence="5" id="KW-0694">RNA-binding</keyword>
<comment type="caution">
    <text evidence="7">The sequence shown here is derived from an EMBL/GenBank/DDBJ whole genome shotgun (WGS) entry which is preliminary data.</text>
</comment>
<dbReference type="PANTHER" id="PTHR21262">
    <property type="entry name" value="GUANOSINE-3',5'-BIS DIPHOSPHATE 3'-PYROPHOSPHOHYDROLASE"/>
    <property type="match status" value="1"/>
</dbReference>
<dbReference type="FunFam" id="3.30.460.10:FF:000001">
    <property type="entry name" value="GTP pyrophosphokinase RelA"/>
    <property type="match status" value="1"/>
</dbReference>
<dbReference type="Pfam" id="PF13328">
    <property type="entry name" value="HD_4"/>
    <property type="match status" value="1"/>
</dbReference>
<comment type="similarity">
    <text evidence="1">Belongs to the RelA/SpoT family.</text>
</comment>
<protein>
    <recommendedName>
        <fullName evidence="2">GTP diphosphokinase</fullName>
        <ecNumber evidence="2">2.7.6.5</ecNumber>
    </recommendedName>
</protein>
<dbReference type="GO" id="GO:0005525">
    <property type="term" value="F:GTP binding"/>
    <property type="evidence" value="ECO:0007669"/>
    <property type="project" value="UniProtKB-KW"/>
</dbReference>
<evidence type="ECO:0000256" key="5">
    <source>
        <dbReference type="PROSITE-ProRule" id="PRU00182"/>
    </source>
</evidence>
<dbReference type="GO" id="GO:0015969">
    <property type="term" value="P:guanosine tetraphosphate metabolic process"/>
    <property type="evidence" value="ECO:0007669"/>
    <property type="project" value="InterPro"/>
</dbReference>
<evidence type="ECO:0000313" key="7">
    <source>
        <dbReference type="EMBL" id="EPS68672.1"/>
    </source>
</evidence>
<keyword evidence="8" id="KW-1185">Reference proteome</keyword>
<dbReference type="AlphaFoldDB" id="S8E886"/>
<dbReference type="PANTHER" id="PTHR21262:SF0">
    <property type="entry name" value="GTP DIPHOSPHOKINASE RSH3, CHLOROPLASTIC-RELATED"/>
    <property type="match status" value="1"/>
</dbReference>
<dbReference type="Pfam" id="PF04607">
    <property type="entry name" value="RelA_SpoT"/>
    <property type="match status" value="1"/>
</dbReference>
<evidence type="ECO:0000256" key="4">
    <source>
        <dbReference type="ARBA" id="ARBA00023134"/>
    </source>
</evidence>
<evidence type="ECO:0000256" key="3">
    <source>
        <dbReference type="ARBA" id="ARBA00023016"/>
    </source>
</evidence>
<dbReference type="PROSITE" id="PS50889">
    <property type="entry name" value="S4"/>
    <property type="match status" value="1"/>
</dbReference>
<dbReference type="PROSITE" id="PS51831">
    <property type="entry name" value="HD"/>
    <property type="match status" value="1"/>
</dbReference>
<organism evidence="7 8">
    <name type="scientific">Genlisea aurea</name>
    <dbReference type="NCBI Taxonomy" id="192259"/>
    <lineage>
        <taxon>Eukaryota</taxon>
        <taxon>Viridiplantae</taxon>
        <taxon>Streptophyta</taxon>
        <taxon>Embryophyta</taxon>
        <taxon>Tracheophyta</taxon>
        <taxon>Spermatophyta</taxon>
        <taxon>Magnoliopsida</taxon>
        <taxon>eudicotyledons</taxon>
        <taxon>Gunneridae</taxon>
        <taxon>Pentapetalae</taxon>
        <taxon>asterids</taxon>
        <taxon>lamiids</taxon>
        <taxon>Lamiales</taxon>
        <taxon>Lentibulariaceae</taxon>
        <taxon>Genlisea</taxon>
    </lineage>
</organism>
<dbReference type="CDD" id="cd00077">
    <property type="entry name" value="HDc"/>
    <property type="match status" value="1"/>
</dbReference>
<dbReference type="InterPro" id="IPR007685">
    <property type="entry name" value="RelA_SpoT"/>
</dbReference>
<evidence type="ECO:0000259" key="6">
    <source>
        <dbReference type="PROSITE" id="PS51831"/>
    </source>
</evidence>
<dbReference type="GO" id="GO:0009507">
    <property type="term" value="C:chloroplast"/>
    <property type="evidence" value="ECO:0007669"/>
    <property type="project" value="TreeGrafter"/>
</dbReference>
<dbReference type="CDD" id="cd05399">
    <property type="entry name" value="NT_Rel-Spo_like"/>
    <property type="match status" value="1"/>
</dbReference>
<dbReference type="Proteomes" id="UP000015453">
    <property type="component" value="Unassembled WGS sequence"/>
</dbReference>
<dbReference type="SUPFAM" id="SSF81301">
    <property type="entry name" value="Nucleotidyltransferase"/>
    <property type="match status" value="1"/>
</dbReference>
<evidence type="ECO:0000256" key="1">
    <source>
        <dbReference type="ARBA" id="ARBA00007476"/>
    </source>
</evidence>
<dbReference type="SUPFAM" id="SSF109604">
    <property type="entry name" value="HD-domain/PDEase-like"/>
    <property type="match status" value="1"/>
</dbReference>
<accession>S8E886</accession>
<keyword evidence="4" id="KW-0342">GTP-binding</keyword>
<dbReference type="FunFam" id="1.10.3210.10:FF:000001">
    <property type="entry name" value="GTP pyrophosphokinase RelA"/>
    <property type="match status" value="1"/>
</dbReference>
<dbReference type="Gene3D" id="1.10.3210.10">
    <property type="entry name" value="Hypothetical protein af1432"/>
    <property type="match status" value="1"/>
</dbReference>
<keyword evidence="4" id="KW-0547">Nucleotide-binding</keyword>
<evidence type="ECO:0000313" key="8">
    <source>
        <dbReference type="Proteomes" id="UP000015453"/>
    </source>
</evidence>
<evidence type="ECO:0000256" key="2">
    <source>
        <dbReference type="ARBA" id="ARBA00013251"/>
    </source>
</evidence>
<dbReference type="EMBL" id="AUSU01002495">
    <property type="protein sequence ID" value="EPS68672.1"/>
    <property type="molecule type" value="Genomic_DNA"/>
</dbReference>
<name>S8E886_9LAMI</name>
<reference evidence="7 8" key="1">
    <citation type="journal article" date="2013" name="BMC Genomics">
        <title>The miniature genome of a carnivorous plant Genlisea aurea contains a low number of genes and short non-coding sequences.</title>
        <authorList>
            <person name="Leushkin E.V."/>
            <person name="Sutormin R.A."/>
            <person name="Nabieva E.R."/>
            <person name="Penin A.A."/>
            <person name="Kondrashov A.S."/>
            <person name="Logacheva M.D."/>
        </authorList>
    </citation>
    <scope>NUCLEOTIDE SEQUENCE [LARGE SCALE GENOMIC DNA]</scope>
</reference>
<dbReference type="OrthoDB" id="430679at2759"/>
<dbReference type="EC" id="2.7.6.5" evidence="2"/>
<proteinExistence type="inferred from homology"/>
<gene>
    <name evidence="7" type="ORF">M569_06094</name>
</gene>
<dbReference type="GO" id="GO:0008728">
    <property type="term" value="F:GTP diphosphokinase activity"/>
    <property type="evidence" value="ECO:0007669"/>
    <property type="project" value="UniProtKB-EC"/>
</dbReference>
<keyword evidence="3" id="KW-0346">Stress response</keyword>
<dbReference type="SMART" id="SM00954">
    <property type="entry name" value="RelA_SpoT"/>
    <property type="match status" value="1"/>
</dbReference>
<sequence>MWAVTDRDPYLLSQGSLSLTEDYAVTTISITPIGLIGEDENNFRLPLKGFDSHTVDLPRYRRRFYFWPDSSAGAISRIGGTNTMGVPTIALYATSPSSVCAASHQIGFHVSYDSDVNGRSASSAASSSPLQKPSVGGGLSCLFPSPQVRSASCSIGGDDSGSIWHDKSEELGSSLRFSSLSSSFKREQGHQSPVSVLQGLGSAVGFGSRTSPHMRLDAEFVRSGTGGLFNGFVRHACVDYNNSSSHLQDFDLPFPSTALPLDDLTFNMDDESVELESPAYAKDLLHSLQSKHTIFKDSLVVKAFYAAEKAHRGQKRVSGHPYLDHCVETAVLLANIGSNSTVVAAGLLHDTVDDTFFTFDIISQSFGAEVSDLVQGVSKLSQLSKLARENNTASKTTEAEMLHTMFLAMADARAVLIKLADRLHNMMTLDVLPLIKQQRIAKETLEIFAPLASRLGISLWKEQLENLCFKYLYPDHYEELSSKLLIESCDEVVVSSSLAKLEEALKGSEVDFHCLCGRHKSLYSIYCKMLKKKLSMDEIHDIHGLRLIVENEEDCYKALKVVQTLWNEVPGRFKDYIIHPKFNGYQSLHTVVESEGMIPLEVQIRTKEMHLQAEYGFAAHWRYKEGRKHPSFILQMVEWARWVISWHCERISKEGTSFVDTVKPPPPPPCTFPTHSRDCSFSRKADDDGNGPIFIILLDKDKVRSLFSIGDGTDDKYFETHPSFLVDQMSVQEFPMGSSMMDLLETMGRGSCIAKEELRPQVNHEAVVDPGCKLRMGDVVELTPAIPYKSLTVYREEIQRMYDRGLQSSSSSSSVAATAT</sequence>
<dbReference type="InterPro" id="IPR006674">
    <property type="entry name" value="HD_domain"/>
</dbReference>
<dbReference type="SMART" id="SM00471">
    <property type="entry name" value="HDc"/>
    <property type="match status" value="1"/>
</dbReference>
<dbReference type="InterPro" id="IPR003607">
    <property type="entry name" value="HD/PDEase_dom"/>
</dbReference>
<dbReference type="Gene3D" id="3.30.460.10">
    <property type="entry name" value="Beta Polymerase, domain 2"/>
    <property type="match status" value="1"/>
</dbReference>
<dbReference type="GO" id="GO:0003723">
    <property type="term" value="F:RNA binding"/>
    <property type="evidence" value="ECO:0007669"/>
    <property type="project" value="UniProtKB-KW"/>
</dbReference>
<feature type="domain" description="HD" evidence="6">
    <location>
        <begin position="322"/>
        <end position="426"/>
    </location>
</feature>